<dbReference type="Proteomes" id="UP000094296">
    <property type="component" value="Unassembled WGS sequence"/>
</dbReference>
<feature type="domain" description="HD-GYP" evidence="3">
    <location>
        <begin position="265"/>
        <end position="448"/>
    </location>
</feature>
<dbReference type="InterPro" id="IPR029787">
    <property type="entry name" value="Nucleotide_cyclase"/>
</dbReference>
<dbReference type="PROSITE" id="PS50887">
    <property type="entry name" value="GGDEF"/>
    <property type="match status" value="1"/>
</dbReference>
<dbReference type="Pfam" id="PF13487">
    <property type="entry name" value="HD_5"/>
    <property type="match status" value="1"/>
</dbReference>
<organism evidence="4 5">
    <name type="scientific">Desulfuribacillus alkaliarsenatis</name>
    <dbReference type="NCBI Taxonomy" id="766136"/>
    <lineage>
        <taxon>Bacteria</taxon>
        <taxon>Bacillati</taxon>
        <taxon>Bacillota</taxon>
        <taxon>Desulfuribacillia</taxon>
        <taxon>Desulfuribacillales</taxon>
        <taxon>Desulfuribacillaceae</taxon>
        <taxon>Desulfuribacillus</taxon>
    </lineage>
</organism>
<dbReference type="EMBL" id="MIJE01000005">
    <property type="protein sequence ID" value="OEF97738.1"/>
    <property type="molecule type" value="Genomic_DNA"/>
</dbReference>
<dbReference type="PROSITE" id="PS50112">
    <property type="entry name" value="PAS"/>
    <property type="match status" value="1"/>
</dbReference>
<dbReference type="PANTHER" id="PTHR43155:SF2">
    <property type="entry name" value="CYCLIC DI-GMP PHOSPHODIESTERASE PA4108"/>
    <property type="match status" value="1"/>
</dbReference>
<feature type="domain" description="GGDEF" evidence="2">
    <location>
        <begin position="148"/>
        <end position="275"/>
    </location>
</feature>
<dbReference type="CDD" id="cd01949">
    <property type="entry name" value="GGDEF"/>
    <property type="match status" value="1"/>
</dbReference>
<sequence length="448" mass="51458">MFDSIYDAIIIHDIEGNILDVNEKMLDMYQVTREELKGYTIVDDYSSEDNPFHLLPSIWSKVVDGEPQFFEWNARRPRDKSAFNVEVYLKKIPIKNKDVIMATIRDISERKQTENMIRHLSYYDKLTGLHNRAYFEEELKRLDKRYNLPLSIIIADVNGLKLTNDAFGHLAGDNLLKKVAEILRQACRKVDTIARWGGDEFAIILTNTDASVTDEVCQRIQEQCNQADPQPITMSLATGSATKTEMREDILDIIKKAEANMYSNKLRNGSQIRKKIMNSLLKKQRHNKHNTDRMIALARKIAEKLDMDDTEIESLELLITLHDIGKASIADEILSKPGPLTQEETNIVRKHSEIGFRIASTYPDYAHIADGILAHHEWWDGSGYPRQFKGEEIPLMSRIVAILEAYDVMTEDQPYKKAISNDEAIEELKRCAGTQFDPNLVELFVKII</sequence>
<dbReference type="NCBIfam" id="TIGR00229">
    <property type="entry name" value="sensory_box"/>
    <property type="match status" value="1"/>
</dbReference>
<evidence type="ECO:0000259" key="3">
    <source>
        <dbReference type="PROSITE" id="PS51832"/>
    </source>
</evidence>
<feature type="domain" description="PAS" evidence="1">
    <location>
        <begin position="1"/>
        <end position="50"/>
    </location>
</feature>
<dbReference type="InterPro" id="IPR000014">
    <property type="entry name" value="PAS"/>
</dbReference>
<proteinExistence type="predicted"/>
<dbReference type="InterPro" id="IPR043128">
    <property type="entry name" value="Rev_trsase/Diguanyl_cyclase"/>
</dbReference>
<dbReference type="InterPro" id="IPR037522">
    <property type="entry name" value="HD_GYP_dom"/>
</dbReference>
<dbReference type="SUPFAM" id="SSF55073">
    <property type="entry name" value="Nucleotide cyclase"/>
    <property type="match status" value="1"/>
</dbReference>
<dbReference type="InterPro" id="IPR003607">
    <property type="entry name" value="HD/PDEase_dom"/>
</dbReference>
<name>A0A1E5G3T1_9FIRM</name>
<comment type="caution">
    <text evidence="4">The sequence shown here is derived from an EMBL/GenBank/DDBJ whole genome shotgun (WGS) entry which is preliminary data.</text>
</comment>
<dbReference type="SMART" id="SM00267">
    <property type="entry name" value="GGDEF"/>
    <property type="match status" value="1"/>
</dbReference>
<keyword evidence="5" id="KW-1185">Reference proteome</keyword>
<dbReference type="Gene3D" id="3.30.70.270">
    <property type="match status" value="1"/>
</dbReference>
<gene>
    <name evidence="4" type="ORF">BHF68_14140</name>
</gene>
<accession>A0A1E5G3T1</accession>
<dbReference type="PROSITE" id="PS51832">
    <property type="entry name" value="HD_GYP"/>
    <property type="match status" value="1"/>
</dbReference>
<dbReference type="CDD" id="cd00077">
    <property type="entry name" value="HDc"/>
    <property type="match status" value="1"/>
</dbReference>
<dbReference type="Gene3D" id="3.30.450.20">
    <property type="entry name" value="PAS domain"/>
    <property type="match status" value="1"/>
</dbReference>
<dbReference type="NCBIfam" id="TIGR00254">
    <property type="entry name" value="GGDEF"/>
    <property type="match status" value="1"/>
</dbReference>
<evidence type="ECO:0000313" key="4">
    <source>
        <dbReference type="EMBL" id="OEF97738.1"/>
    </source>
</evidence>
<evidence type="ECO:0008006" key="6">
    <source>
        <dbReference type="Google" id="ProtNLM"/>
    </source>
</evidence>
<dbReference type="AlphaFoldDB" id="A0A1E5G3T1"/>
<dbReference type="STRING" id="766136.BHF68_14140"/>
<dbReference type="CDD" id="cd00130">
    <property type="entry name" value="PAS"/>
    <property type="match status" value="1"/>
</dbReference>
<evidence type="ECO:0000259" key="1">
    <source>
        <dbReference type="PROSITE" id="PS50112"/>
    </source>
</evidence>
<dbReference type="SUPFAM" id="SSF55785">
    <property type="entry name" value="PYP-like sensor domain (PAS domain)"/>
    <property type="match status" value="1"/>
</dbReference>
<evidence type="ECO:0000259" key="2">
    <source>
        <dbReference type="PROSITE" id="PS50887"/>
    </source>
</evidence>
<dbReference type="Pfam" id="PF00990">
    <property type="entry name" value="GGDEF"/>
    <property type="match status" value="1"/>
</dbReference>
<dbReference type="SUPFAM" id="SSF109604">
    <property type="entry name" value="HD-domain/PDEase-like"/>
    <property type="match status" value="1"/>
</dbReference>
<dbReference type="InterPro" id="IPR000160">
    <property type="entry name" value="GGDEF_dom"/>
</dbReference>
<dbReference type="PANTHER" id="PTHR43155">
    <property type="entry name" value="CYCLIC DI-GMP PHOSPHODIESTERASE PA4108-RELATED"/>
    <property type="match status" value="1"/>
</dbReference>
<dbReference type="InterPro" id="IPR035965">
    <property type="entry name" value="PAS-like_dom_sf"/>
</dbReference>
<dbReference type="Pfam" id="PF00989">
    <property type="entry name" value="PAS"/>
    <property type="match status" value="1"/>
</dbReference>
<protein>
    <recommendedName>
        <fullName evidence="6">Diguanylate cyclase</fullName>
    </recommendedName>
</protein>
<evidence type="ECO:0000313" key="5">
    <source>
        <dbReference type="Proteomes" id="UP000094296"/>
    </source>
</evidence>
<reference evidence="4 5" key="1">
    <citation type="submission" date="2016-09" db="EMBL/GenBank/DDBJ databases">
        <title>Draft genome sequence for the type strain of Desulfuribacillus alkaliarsenatis AHT28, an obligately anaerobic, sulfidogenic bacterium isolated from Russian soda lake sediments.</title>
        <authorList>
            <person name="Abin C.A."/>
            <person name="Hollibaugh J.T."/>
        </authorList>
    </citation>
    <scope>NUCLEOTIDE SEQUENCE [LARGE SCALE GENOMIC DNA]</scope>
    <source>
        <strain evidence="4 5">AHT28</strain>
    </source>
</reference>
<dbReference type="Gene3D" id="1.10.3210.10">
    <property type="entry name" value="Hypothetical protein af1432"/>
    <property type="match status" value="1"/>
</dbReference>
<dbReference type="InterPro" id="IPR013767">
    <property type="entry name" value="PAS_fold"/>
</dbReference>